<protein>
    <submittedName>
        <fullName evidence="9">Methylsterol monooxygenase 1-like</fullName>
    </submittedName>
</protein>
<evidence type="ECO:0000313" key="8">
    <source>
        <dbReference type="Proteomes" id="UP000694941"/>
    </source>
</evidence>
<feature type="transmembrane region" description="Helical" evidence="6">
    <location>
        <begin position="108"/>
        <end position="133"/>
    </location>
</feature>
<keyword evidence="3 6" id="KW-1133">Transmembrane helix</keyword>
<sequence length="378" mass="45057">MTTKEVKEDACQKQATLEEEEKYHCFQAYFYKILDKIWSILPNSLGVLVATILIFLAGTTMRGDWLLILVYFIKQFGNNSSKNEEDNSSILETEGFSMVNYRLQNVHFYVLLSAIISYGYYFVLCGFLQWYFYIRQRDCPEKWKCQPKKFLSWKDEKHEIILGSICMGIGATISGVIACYIMNGGYSALYFDFTQYGWLYYFLSAPLLFIYMDMAAYYFHRMYHLPYLYKHFHKWHHRYKQPTAFSASAIHPFEFVNYQVLLALPMFFVPIHWSVYISVLSYIFYYGILDHSGIKLEAIWPWQPNSMFHDDHHQFFHCNFGFNLTLWDKLHGTYRIKSRIYNENTFYGYGKSTKDANKEELEEHENVRANERSLLKED</sequence>
<dbReference type="Proteomes" id="UP000694941">
    <property type="component" value="Unplaced"/>
</dbReference>
<keyword evidence="2 6" id="KW-0812">Transmembrane</keyword>
<evidence type="ECO:0000256" key="4">
    <source>
        <dbReference type="ARBA" id="ARBA00023136"/>
    </source>
</evidence>
<evidence type="ECO:0000256" key="1">
    <source>
        <dbReference type="ARBA" id="ARBA00004370"/>
    </source>
</evidence>
<keyword evidence="8" id="KW-1185">Reference proteome</keyword>
<feature type="transmembrane region" description="Helical" evidence="6">
    <location>
        <begin position="160"/>
        <end position="186"/>
    </location>
</feature>
<name>A0ABM1BSZ8_LIMPO</name>
<evidence type="ECO:0000313" key="9">
    <source>
        <dbReference type="RefSeq" id="XP_013788080.2"/>
    </source>
</evidence>
<feature type="region of interest" description="Disordered" evidence="5">
    <location>
        <begin position="355"/>
        <end position="378"/>
    </location>
</feature>
<evidence type="ECO:0000256" key="2">
    <source>
        <dbReference type="ARBA" id="ARBA00022692"/>
    </source>
</evidence>
<proteinExistence type="predicted"/>
<dbReference type="GeneID" id="106471998"/>
<evidence type="ECO:0000256" key="5">
    <source>
        <dbReference type="SAM" id="MobiDB-lite"/>
    </source>
</evidence>
<evidence type="ECO:0000256" key="6">
    <source>
        <dbReference type="SAM" id="Phobius"/>
    </source>
</evidence>
<gene>
    <name evidence="9" type="primary">LOC106471998</name>
</gene>
<reference evidence="9" key="1">
    <citation type="submission" date="2025-08" db="UniProtKB">
        <authorList>
            <consortium name="RefSeq"/>
        </authorList>
    </citation>
    <scope>IDENTIFICATION</scope>
    <source>
        <tissue evidence="9">Muscle</tissue>
    </source>
</reference>
<feature type="transmembrane region" description="Helical" evidence="6">
    <location>
        <begin position="262"/>
        <end position="285"/>
    </location>
</feature>
<dbReference type="PANTHER" id="PTHR11863">
    <property type="entry name" value="STEROL DESATURASE"/>
    <property type="match status" value="1"/>
</dbReference>
<accession>A0ABM1BSZ8</accession>
<dbReference type="InterPro" id="IPR050307">
    <property type="entry name" value="Sterol_Desaturase_Related"/>
</dbReference>
<dbReference type="Pfam" id="PF04116">
    <property type="entry name" value="FA_hydroxylase"/>
    <property type="match status" value="1"/>
</dbReference>
<feature type="transmembrane region" description="Helical" evidence="6">
    <location>
        <begin position="198"/>
        <end position="219"/>
    </location>
</feature>
<evidence type="ECO:0000259" key="7">
    <source>
        <dbReference type="Pfam" id="PF04116"/>
    </source>
</evidence>
<organism evidence="8 9">
    <name type="scientific">Limulus polyphemus</name>
    <name type="common">Atlantic horseshoe crab</name>
    <dbReference type="NCBI Taxonomy" id="6850"/>
    <lineage>
        <taxon>Eukaryota</taxon>
        <taxon>Metazoa</taxon>
        <taxon>Ecdysozoa</taxon>
        <taxon>Arthropoda</taxon>
        <taxon>Chelicerata</taxon>
        <taxon>Merostomata</taxon>
        <taxon>Xiphosura</taxon>
        <taxon>Limulidae</taxon>
        <taxon>Limulus</taxon>
    </lineage>
</organism>
<dbReference type="InterPro" id="IPR006694">
    <property type="entry name" value="Fatty_acid_hydroxylase"/>
</dbReference>
<comment type="subcellular location">
    <subcellularLocation>
        <location evidence="1">Membrane</location>
    </subcellularLocation>
</comment>
<feature type="domain" description="Fatty acid hydroxylase" evidence="7">
    <location>
        <begin position="207"/>
        <end position="333"/>
    </location>
</feature>
<keyword evidence="4 6" id="KW-0472">Membrane</keyword>
<evidence type="ECO:0000256" key="3">
    <source>
        <dbReference type="ARBA" id="ARBA00022989"/>
    </source>
</evidence>
<feature type="transmembrane region" description="Helical" evidence="6">
    <location>
        <begin position="45"/>
        <end position="73"/>
    </location>
</feature>
<dbReference type="RefSeq" id="XP_013788080.2">
    <property type="nucleotide sequence ID" value="XM_013932626.2"/>
</dbReference>